<name>A0AAV4CEF0_9GAST</name>
<proteinExistence type="predicted"/>
<dbReference type="Proteomes" id="UP000735302">
    <property type="component" value="Unassembled WGS sequence"/>
</dbReference>
<evidence type="ECO:0008006" key="3">
    <source>
        <dbReference type="Google" id="ProtNLM"/>
    </source>
</evidence>
<evidence type="ECO:0000313" key="2">
    <source>
        <dbReference type="Proteomes" id="UP000735302"/>
    </source>
</evidence>
<comment type="caution">
    <text evidence="1">The sequence shown here is derived from an EMBL/GenBank/DDBJ whole genome shotgun (WGS) entry which is preliminary data.</text>
</comment>
<accession>A0AAV4CEF0</accession>
<keyword evidence="2" id="KW-1185">Reference proteome</keyword>
<sequence>MKTAKLILNEKMGKFNVVADALSRITTTSNAADTIHLCPVSISHPVEVDWTDFAQLAKDQIQSGEMASYRTATTGLILKDINIGPSTLFCDTSATLLYCILKTFKYLGYLITCLMRK</sequence>
<dbReference type="AlphaFoldDB" id="A0AAV4CEF0"/>
<reference evidence="1 2" key="1">
    <citation type="journal article" date="2021" name="Elife">
        <title>Chloroplast acquisition without the gene transfer in kleptoplastic sea slugs, Plakobranchus ocellatus.</title>
        <authorList>
            <person name="Maeda T."/>
            <person name="Takahashi S."/>
            <person name="Yoshida T."/>
            <person name="Shimamura S."/>
            <person name="Takaki Y."/>
            <person name="Nagai Y."/>
            <person name="Toyoda A."/>
            <person name="Suzuki Y."/>
            <person name="Arimoto A."/>
            <person name="Ishii H."/>
            <person name="Satoh N."/>
            <person name="Nishiyama T."/>
            <person name="Hasebe M."/>
            <person name="Maruyama T."/>
            <person name="Minagawa J."/>
            <person name="Obokata J."/>
            <person name="Shigenobu S."/>
        </authorList>
    </citation>
    <scope>NUCLEOTIDE SEQUENCE [LARGE SCALE GENOMIC DNA]</scope>
</reference>
<gene>
    <name evidence="1" type="ORF">PoB_005751400</name>
</gene>
<dbReference type="EMBL" id="BLXT01006309">
    <property type="protein sequence ID" value="GFO31009.1"/>
    <property type="molecule type" value="Genomic_DNA"/>
</dbReference>
<protein>
    <recommendedName>
        <fullName evidence="3">Reverse transcriptase/retrotransposon-derived protein RNase H-like domain-containing protein</fullName>
    </recommendedName>
</protein>
<evidence type="ECO:0000313" key="1">
    <source>
        <dbReference type="EMBL" id="GFO31009.1"/>
    </source>
</evidence>
<organism evidence="1 2">
    <name type="scientific">Plakobranchus ocellatus</name>
    <dbReference type="NCBI Taxonomy" id="259542"/>
    <lineage>
        <taxon>Eukaryota</taxon>
        <taxon>Metazoa</taxon>
        <taxon>Spiralia</taxon>
        <taxon>Lophotrochozoa</taxon>
        <taxon>Mollusca</taxon>
        <taxon>Gastropoda</taxon>
        <taxon>Heterobranchia</taxon>
        <taxon>Euthyneura</taxon>
        <taxon>Panpulmonata</taxon>
        <taxon>Sacoglossa</taxon>
        <taxon>Placobranchoidea</taxon>
        <taxon>Plakobranchidae</taxon>
        <taxon>Plakobranchus</taxon>
    </lineage>
</organism>